<name>A0AAD7UZS7_9FUNG</name>
<dbReference type="EMBL" id="JARTCD010000037">
    <property type="protein sequence ID" value="KAJ8656673.1"/>
    <property type="molecule type" value="Genomic_DNA"/>
</dbReference>
<sequence length="154" mass="16707">MTEELPEAVEKIIGPSSSLQYGDTLMTLLATLWWRPVTAFEALRDHPGAVNRPPGALFISTTHASVAASCDTISRWLRKVVSHSITSSSSSRQPTIRSVASDLALLRGVPLDDVITHGNWASSMMFDNHYRRSRHISSDITSSVLPCSSSSPSA</sequence>
<dbReference type="GeneID" id="83214928"/>
<dbReference type="RefSeq" id="XP_058341586.1">
    <property type="nucleotide sequence ID" value="XM_058487535.1"/>
</dbReference>
<reference evidence="1 2" key="1">
    <citation type="submission" date="2023-03" db="EMBL/GenBank/DDBJ databases">
        <title>Genome sequence of Lichtheimia ornata CBS 291.66.</title>
        <authorList>
            <person name="Mohabir J.T."/>
            <person name="Shea T.P."/>
            <person name="Kurbessoian T."/>
            <person name="Berby B."/>
            <person name="Fontaine J."/>
            <person name="Livny J."/>
            <person name="Gnirke A."/>
            <person name="Stajich J.E."/>
            <person name="Cuomo C.A."/>
        </authorList>
    </citation>
    <scope>NUCLEOTIDE SEQUENCE [LARGE SCALE GENOMIC DNA]</scope>
    <source>
        <strain evidence="1">CBS 291.66</strain>
    </source>
</reference>
<dbReference type="Proteomes" id="UP001234581">
    <property type="component" value="Unassembled WGS sequence"/>
</dbReference>
<protein>
    <submittedName>
        <fullName evidence="1">Uncharacterized protein</fullName>
    </submittedName>
</protein>
<evidence type="ECO:0000313" key="2">
    <source>
        <dbReference type="Proteomes" id="UP001234581"/>
    </source>
</evidence>
<proteinExistence type="predicted"/>
<accession>A0AAD7UZS7</accession>
<evidence type="ECO:0000313" key="1">
    <source>
        <dbReference type="EMBL" id="KAJ8656673.1"/>
    </source>
</evidence>
<gene>
    <name evidence="1" type="ORF">O0I10_007519</name>
</gene>
<keyword evidence="2" id="KW-1185">Reference proteome</keyword>
<comment type="caution">
    <text evidence="1">The sequence shown here is derived from an EMBL/GenBank/DDBJ whole genome shotgun (WGS) entry which is preliminary data.</text>
</comment>
<dbReference type="AlphaFoldDB" id="A0AAD7UZS7"/>
<organism evidence="1 2">
    <name type="scientific">Lichtheimia ornata</name>
    <dbReference type="NCBI Taxonomy" id="688661"/>
    <lineage>
        <taxon>Eukaryota</taxon>
        <taxon>Fungi</taxon>
        <taxon>Fungi incertae sedis</taxon>
        <taxon>Mucoromycota</taxon>
        <taxon>Mucoromycotina</taxon>
        <taxon>Mucoromycetes</taxon>
        <taxon>Mucorales</taxon>
        <taxon>Lichtheimiaceae</taxon>
        <taxon>Lichtheimia</taxon>
    </lineage>
</organism>